<feature type="transmembrane region" description="Helical" evidence="1">
    <location>
        <begin position="138"/>
        <end position="155"/>
    </location>
</feature>
<dbReference type="PANTHER" id="PTHR42736:SF1">
    <property type="entry name" value="PROTEIN-GLUTAMINE GAMMA-GLUTAMYLTRANSFERASE"/>
    <property type="match status" value="1"/>
</dbReference>
<keyword evidence="4" id="KW-1185">Reference proteome</keyword>
<dbReference type="PANTHER" id="PTHR42736">
    <property type="entry name" value="PROTEIN-GLUTAMINE GAMMA-GLUTAMYLTRANSFERASE"/>
    <property type="match status" value="1"/>
</dbReference>
<dbReference type="SUPFAM" id="SSF54001">
    <property type="entry name" value="Cysteine proteinases"/>
    <property type="match status" value="1"/>
</dbReference>
<keyword evidence="1" id="KW-0472">Membrane</keyword>
<evidence type="ECO:0000313" key="3">
    <source>
        <dbReference type="EMBL" id="MBC2593424.1"/>
    </source>
</evidence>
<dbReference type="Gene3D" id="3.10.620.30">
    <property type="match status" value="1"/>
</dbReference>
<dbReference type="Pfam" id="PF11992">
    <property type="entry name" value="TgpA_N"/>
    <property type="match status" value="1"/>
</dbReference>
<dbReference type="RefSeq" id="WP_185674429.1">
    <property type="nucleotide sequence ID" value="NZ_JACHVB010000013.1"/>
</dbReference>
<dbReference type="Proteomes" id="UP000546464">
    <property type="component" value="Unassembled WGS sequence"/>
</dbReference>
<comment type="caution">
    <text evidence="3">The sequence shown here is derived from an EMBL/GenBank/DDBJ whole genome shotgun (WGS) entry which is preliminary data.</text>
</comment>
<name>A0A842HD03_9BACT</name>
<keyword evidence="1" id="KW-0812">Transmembrane</keyword>
<dbReference type="InterPro" id="IPR021878">
    <property type="entry name" value="TgpA_N"/>
</dbReference>
<gene>
    <name evidence="3" type="ORF">H5P28_04040</name>
</gene>
<dbReference type="SMART" id="SM00460">
    <property type="entry name" value="TGc"/>
    <property type="match status" value="1"/>
</dbReference>
<evidence type="ECO:0000259" key="2">
    <source>
        <dbReference type="SMART" id="SM00460"/>
    </source>
</evidence>
<evidence type="ECO:0000256" key="1">
    <source>
        <dbReference type="SAM" id="Phobius"/>
    </source>
</evidence>
<feature type="transmembrane region" description="Helical" evidence="1">
    <location>
        <begin position="35"/>
        <end position="55"/>
    </location>
</feature>
<feature type="transmembrane region" description="Helical" evidence="1">
    <location>
        <begin position="12"/>
        <end position="29"/>
    </location>
</feature>
<dbReference type="InterPro" id="IPR038765">
    <property type="entry name" value="Papain-like_cys_pep_sf"/>
</dbReference>
<reference evidence="3 4" key="1">
    <citation type="submission" date="2020-07" db="EMBL/GenBank/DDBJ databases">
        <authorList>
            <person name="Feng X."/>
        </authorList>
    </citation>
    <scope>NUCLEOTIDE SEQUENCE [LARGE SCALE GENOMIC DNA]</scope>
    <source>
        <strain evidence="3 4">JCM31066</strain>
    </source>
</reference>
<organism evidence="3 4">
    <name type="scientific">Ruficoccus amylovorans</name>
    <dbReference type="NCBI Taxonomy" id="1804625"/>
    <lineage>
        <taxon>Bacteria</taxon>
        <taxon>Pseudomonadati</taxon>
        <taxon>Verrucomicrobiota</taxon>
        <taxon>Opitutia</taxon>
        <taxon>Puniceicoccales</taxon>
        <taxon>Cerasicoccaceae</taxon>
        <taxon>Ruficoccus</taxon>
    </lineage>
</organism>
<sequence>MNTFTQTDFHRLKWLLGQLLALIAFWAMLDLDFGNQPLLLFFGFLIALTVCAPGLPGRIAPLFWRAMTPALILVVGLDFLLHGQEFLKPLVRMVMLLSVYRCLQYRSRREDLQLVLLCLFILVIAGVLTVSLSFGAQMLLFTPLAMVLLFVVNILESSQATKLTRADWKGFRWGAFLRRLRLSMDYRLIGFAAVLFAGVVTVSSVIFVTIPRFRIDQALPFLQMAGTSMSGFSDIVRYGDVSRLQNDDRIAMRVEVPNANNIPSNPYWRMVVLDEYTEQGFRMSHWVKRKGGEMGEGNLVAADYWGREPEGNEGDWIFYMEGNVSEYLPLLGPFSQMRFQIQKKNKFRTFPRLNIVSLETVNPSRFAYSVSGMNKGDRISATEMEQFELIEHDPVASPRIELDREMPRSGLEYPATTRALPYREEDRAYLEGLVQEITGGEEMDAQTFIAAALKWLHGHYRYSRSLREMYMQEGDPLILWMQQDDRGWCEHFAGAFALLARSAGFPSRLVAGFAGAEWNGYEDYLVVRNRNAHAWVEVYDREGNWLRVDPTPQSGLEAPGGPGMETASVGRFSGWLAWIDSIRMVWYRRVISFDEGDQARLAQNLKGYSERTYGQARSWLREQINAFKSWLTQGWNREKILRIALGVSAVCFLFLAMRFVVLWLRSLMHRRSSRPGMQVFDPQRKRAGKLLARYRPVREHLLAHPPEAEDGTAWEETYQALLAVRFGEQSQRPAAKVTFRQARRLLRRARRQGWC</sequence>
<proteinExistence type="predicted"/>
<accession>A0A842HD03</accession>
<protein>
    <submittedName>
        <fullName evidence="3">DUF3488 domain-containing protein</fullName>
    </submittedName>
</protein>
<dbReference type="EMBL" id="JACHVB010000013">
    <property type="protein sequence ID" value="MBC2593424.1"/>
    <property type="molecule type" value="Genomic_DNA"/>
</dbReference>
<feature type="transmembrane region" description="Helical" evidence="1">
    <location>
        <begin position="115"/>
        <end position="132"/>
    </location>
</feature>
<dbReference type="InterPro" id="IPR052901">
    <property type="entry name" value="Bact_TGase-like"/>
</dbReference>
<dbReference type="AlphaFoldDB" id="A0A842HD03"/>
<feature type="transmembrane region" description="Helical" evidence="1">
    <location>
        <begin position="188"/>
        <end position="210"/>
    </location>
</feature>
<keyword evidence="1" id="KW-1133">Transmembrane helix</keyword>
<dbReference type="InterPro" id="IPR002931">
    <property type="entry name" value="Transglutaminase-like"/>
</dbReference>
<evidence type="ECO:0000313" key="4">
    <source>
        <dbReference type="Proteomes" id="UP000546464"/>
    </source>
</evidence>
<feature type="domain" description="Transglutaminase-like" evidence="2">
    <location>
        <begin position="481"/>
        <end position="552"/>
    </location>
</feature>
<dbReference type="Pfam" id="PF01841">
    <property type="entry name" value="Transglut_core"/>
    <property type="match status" value="1"/>
</dbReference>
<feature type="transmembrane region" description="Helical" evidence="1">
    <location>
        <begin position="643"/>
        <end position="664"/>
    </location>
</feature>